<gene>
    <name evidence="4" type="ORF">MIND_00330300</name>
</gene>
<comment type="caution">
    <text evidence="4">The sequence shown here is derived from an EMBL/GenBank/DDBJ whole genome shotgun (WGS) entry which is preliminary data.</text>
</comment>
<dbReference type="SUPFAM" id="SSF51412">
    <property type="entry name" value="Inosine monophosphate dehydrogenase (IMPDH)"/>
    <property type="match status" value="1"/>
</dbReference>
<keyword evidence="1" id="KW-0285">Flavoprotein</keyword>
<dbReference type="CDD" id="cd04730">
    <property type="entry name" value="NPD_like"/>
    <property type="match status" value="1"/>
</dbReference>
<dbReference type="Gene3D" id="3.20.20.70">
    <property type="entry name" value="Aldolase class I"/>
    <property type="match status" value="1"/>
</dbReference>
<protein>
    <submittedName>
        <fullName evidence="4">CBM1 domain-containing protein</fullName>
    </submittedName>
</protein>
<evidence type="ECO:0000313" key="4">
    <source>
        <dbReference type="EMBL" id="KAF7309593.1"/>
    </source>
</evidence>
<evidence type="ECO:0000256" key="1">
    <source>
        <dbReference type="ARBA" id="ARBA00022630"/>
    </source>
</evidence>
<dbReference type="Pfam" id="PF03060">
    <property type="entry name" value="NMO"/>
    <property type="match status" value="1"/>
</dbReference>
<dbReference type="Proteomes" id="UP000636479">
    <property type="component" value="Unassembled WGS sequence"/>
</dbReference>
<keyword evidence="3" id="KW-0560">Oxidoreductase</keyword>
<dbReference type="RefSeq" id="XP_037223043.1">
    <property type="nucleotide sequence ID" value="XM_037360158.1"/>
</dbReference>
<keyword evidence="5" id="KW-1185">Reference proteome</keyword>
<accession>A0A8H6T244</accession>
<name>A0A8H6T244_9AGAR</name>
<dbReference type="OrthoDB" id="2349068at2759"/>
<dbReference type="AlphaFoldDB" id="A0A8H6T244"/>
<evidence type="ECO:0000256" key="3">
    <source>
        <dbReference type="ARBA" id="ARBA00023002"/>
    </source>
</evidence>
<sequence length="347" mass="36737">MITVASKLTQLLGTQFPLVLGPMAGAGGGKLAGEVSAAGAFGFLSGSGYGVTVASFQEELSLAQSALVEQGHFNLPIGVGFLVWQLEQPNSPFVELLRIALDNNVQAIWLSFGSDFPEWIRFIRQYDKGKGKPKTLIFVQISSIQQALTAALEWGVDVIVAQGIESGGHGASNALPVVNLVSSILDAIPPDGPLVLAAGGLANGGHIASMLTLGAEGVVLGTRFLLANESLYNAVQKQALLSAKSDSTLRSLAWDYARQTLGWPVGIDGRGLRNSIVDDFENGVSVQLLQQSLRKGVEMEDADRMIIWAGTGVGQMNEILPAKVIVEQLREDCIQHLAKASQLYSSA</sequence>
<dbReference type="GeneID" id="59342674"/>
<dbReference type="InterPro" id="IPR004136">
    <property type="entry name" value="NMO"/>
</dbReference>
<organism evidence="4 5">
    <name type="scientific">Mycena indigotica</name>
    <dbReference type="NCBI Taxonomy" id="2126181"/>
    <lineage>
        <taxon>Eukaryota</taxon>
        <taxon>Fungi</taxon>
        <taxon>Dikarya</taxon>
        <taxon>Basidiomycota</taxon>
        <taxon>Agaricomycotina</taxon>
        <taxon>Agaricomycetes</taxon>
        <taxon>Agaricomycetidae</taxon>
        <taxon>Agaricales</taxon>
        <taxon>Marasmiineae</taxon>
        <taxon>Mycenaceae</taxon>
        <taxon>Mycena</taxon>
    </lineage>
</organism>
<keyword evidence="2" id="KW-0288">FMN</keyword>
<proteinExistence type="predicted"/>
<dbReference type="PANTHER" id="PTHR32332">
    <property type="entry name" value="2-NITROPROPANE DIOXYGENASE"/>
    <property type="match status" value="1"/>
</dbReference>
<evidence type="ECO:0000313" key="5">
    <source>
        <dbReference type="Proteomes" id="UP000636479"/>
    </source>
</evidence>
<dbReference type="EMBL" id="JACAZF010000003">
    <property type="protein sequence ID" value="KAF7309593.1"/>
    <property type="molecule type" value="Genomic_DNA"/>
</dbReference>
<reference evidence="4" key="1">
    <citation type="submission" date="2020-05" db="EMBL/GenBank/DDBJ databases">
        <title>Mycena genomes resolve the evolution of fungal bioluminescence.</title>
        <authorList>
            <person name="Tsai I.J."/>
        </authorList>
    </citation>
    <scope>NUCLEOTIDE SEQUENCE</scope>
    <source>
        <strain evidence="4">171206Taipei</strain>
    </source>
</reference>
<dbReference type="GO" id="GO:0018580">
    <property type="term" value="F:nitronate monooxygenase activity"/>
    <property type="evidence" value="ECO:0007669"/>
    <property type="project" value="InterPro"/>
</dbReference>
<dbReference type="InterPro" id="IPR013785">
    <property type="entry name" value="Aldolase_TIM"/>
</dbReference>
<evidence type="ECO:0000256" key="2">
    <source>
        <dbReference type="ARBA" id="ARBA00022643"/>
    </source>
</evidence>
<dbReference type="PANTHER" id="PTHR32332:SF31">
    <property type="entry name" value="2-NITROPROPANE DIOXYGENASE FAMILY, PUTATIVE (AFU_ORTHOLOGUE AFUA_2G09850)-RELATED"/>
    <property type="match status" value="1"/>
</dbReference>